<protein>
    <recommendedName>
        <fullName evidence="3">Histidine kinase</fullName>
    </recommendedName>
</protein>
<evidence type="ECO:0000313" key="1">
    <source>
        <dbReference type="EMBL" id="MFD2799067.1"/>
    </source>
</evidence>
<keyword evidence="2" id="KW-1185">Reference proteome</keyword>
<dbReference type="RefSeq" id="WP_377386545.1">
    <property type="nucleotide sequence ID" value="NZ_JBHSAN010000006.1"/>
</dbReference>
<gene>
    <name evidence="1" type="ORF">ACFS2C_06650</name>
</gene>
<dbReference type="Proteomes" id="UP001597478">
    <property type="component" value="Unassembled WGS sequence"/>
</dbReference>
<evidence type="ECO:0000313" key="2">
    <source>
        <dbReference type="Proteomes" id="UP001597478"/>
    </source>
</evidence>
<sequence>MIARDRELLVRLSQTNRRLGEAVVELMSRQDGGELPAEGLRALADVLGGLSADLYARASELDGHVLASPQHLVINPDQPHD</sequence>
<evidence type="ECO:0008006" key="3">
    <source>
        <dbReference type="Google" id="ProtNLM"/>
    </source>
</evidence>
<name>A0ABW5W5I6_9PSEU</name>
<proteinExistence type="predicted"/>
<comment type="caution">
    <text evidence="1">The sequence shown here is derived from an EMBL/GenBank/DDBJ whole genome shotgun (WGS) entry which is preliminary data.</text>
</comment>
<reference evidence="2" key="1">
    <citation type="journal article" date="2019" name="Int. J. Syst. Evol. Microbiol.">
        <title>The Global Catalogue of Microorganisms (GCM) 10K type strain sequencing project: providing services to taxonomists for standard genome sequencing and annotation.</title>
        <authorList>
            <consortium name="The Broad Institute Genomics Platform"/>
            <consortium name="The Broad Institute Genome Sequencing Center for Infectious Disease"/>
            <person name="Wu L."/>
            <person name="Ma J."/>
        </authorList>
    </citation>
    <scope>NUCLEOTIDE SEQUENCE [LARGE SCALE GENOMIC DNA]</scope>
    <source>
        <strain evidence="2">IBRC-M 10906</strain>
    </source>
</reference>
<organism evidence="1 2">
    <name type="scientific">Prauserella oleivorans</name>
    <dbReference type="NCBI Taxonomy" id="1478153"/>
    <lineage>
        <taxon>Bacteria</taxon>
        <taxon>Bacillati</taxon>
        <taxon>Actinomycetota</taxon>
        <taxon>Actinomycetes</taxon>
        <taxon>Pseudonocardiales</taxon>
        <taxon>Pseudonocardiaceae</taxon>
        <taxon>Prauserella</taxon>
    </lineage>
</organism>
<dbReference type="EMBL" id="JBHUOF010000007">
    <property type="protein sequence ID" value="MFD2799067.1"/>
    <property type="molecule type" value="Genomic_DNA"/>
</dbReference>
<accession>A0ABW5W5I6</accession>